<evidence type="ECO:0000313" key="2">
    <source>
        <dbReference type="EMBL" id="MXP79105.1"/>
    </source>
</evidence>
<comment type="caution">
    <text evidence="2">The sequence shown here is derived from an EMBL/GenBank/DDBJ whole genome shotgun (WGS) entry which is preliminary data.</text>
</comment>
<protein>
    <submittedName>
        <fullName evidence="2">MBL fold metallo-hydrolase</fullName>
    </submittedName>
</protein>
<organism evidence="2 3">
    <name type="scientific">Sporofaciens musculi</name>
    <dbReference type="NCBI Taxonomy" id="2681861"/>
    <lineage>
        <taxon>Bacteria</taxon>
        <taxon>Bacillati</taxon>
        <taxon>Bacillota</taxon>
        <taxon>Clostridia</taxon>
        <taxon>Lachnospirales</taxon>
        <taxon>Lachnospiraceae</taxon>
        <taxon>Sporofaciens</taxon>
    </lineage>
</organism>
<sequence length="233" mass="26144">MNDNNEATGYVVVGNKYAAVIDTMIGLVNVEAEARKLTNLPLICVNTHGHCDHIGGNWSFDEAYINFADLPVAKEALSILEIEAAKQQFDLKYPEFLPIDDGQVFDLGGVKLQAYYLPGHTAGEIVLLDRADRILFTGDGVIEQIWMQLPESLPIKTQIQSMQRIQHLRNEFDTILTGHSRCPEKAELFDHLLLAAIDLENGNTAEDIEYQWFGGTCKAHPYGREPRRIVYQG</sequence>
<evidence type="ECO:0000313" key="3">
    <source>
        <dbReference type="Proteomes" id="UP000460412"/>
    </source>
</evidence>
<accession>A0A7X3SM40</accession>
<dbReference type="PANTHER" id="PTHR42951:SF22">
    <property type="entry name" value="METALLO BETA-LACTAMASE SUPERFAMILY LIPOPROTEIN"/>
    <property type="match status" value="1"/>
</dbReference>
<keyword evidence="2" id="KW-0378">Hydrolase</keyword>
<dbReference type="PANTHER" id="PTHR42951">
    <property type="entry name" value="METALLO-BETA-LACTAMASE DOMAIN-CONTAINING"/>
    <property type="match status" value="1"/>
</dbReference>
<name>A0A7X3SM40_9FIRM</name>
<keyword evidence="3" id="KW-1185">Reference proteome</keyword>
<dbReference type="InterPro" id="IPR036866">
    <property type="entry name" value="RibonucZ/Hydroxyglut_hydro"/>
</dbReference>
<feature type="domain" description="Metallo-beta-lactamase" evidence="1">
    <location>
        <begin position="6"/>
        <end position="179"/>
    </location>
</feature>
<dbReference type="Pfam" id="PF00753">
    <property type="entry name" value="Lactamase_B"/>
    <property type="match status" value="1"/>
</dbReference>
<reference evidence="2 3" key="1">
    <citation type="submission" date="2019-12" db="EMBL/GenBank/DDBJ databases">
        <title>Sporaefaciens musculi gen. nov., sp. nov., a novel bacterium isolated from the caecum of an obese mouse.</title>
        <authorList>
            <person name="Rasmussen T.S."/>
            <person name="Streidl T."/>
            <person name="Hitch T.C.A."/>
            <person name="Wortmann E."/>
            <person name="Deptula P."/>
            <person name="Hansen M."/>
            <person name="Nielsen D.S."/>
            <person name="Clavel T."/>
            <person name="Vogensen F.K."/>
        </authorList>
    </citation>
    <scope>NUCLEOTIDE SEQUENCE [LARGE SCALE GENOMIC DNA]</scope>
    <source>
        <strain evidence="2 3">WCA-9-b2</strain>
        <plasmid evidence="2">unnamed</plasmid>
    </source>
</reference>
<gene>
    <name evidence="2" type="ORF">GN277_28520</name>
</gene>
<keyword evidence="2" id="KW-0614">Plasmid</keyword>
<evidence type="ECO:0000259" key="1">
    <source>
        <dbReference type="SMART" id="SM00849"/>
    </source>
</evidence>
<dbReference type="GO" id="GO:0016787">
    <property type="term" value="F:hydrolase activity"/>
    <property type="evidence" value="ECO:0007669"/>
    <property type="project" value="UniProtKB-KW"/>
</dbReference>
<dbReference type="EMBL" id="WUQX01000003">
    <property type="protein sequence ID" value="MXP79105.1"/>
    <property type="molecule type" value="Genomic_DNA"/>
</dbReference>
<dbReference type="SUPFAM" id="SSF56281">
    <property type="entry name" value="Metallo-hydrolase/oxidoreductase"/>
    <property type="match status" value="1"/>
</dbReference>
<dbReference type="AlphaFoldDB" id="A0A7X3SM40"/>
<dbReference type="Proteomes" id="UP000460412">
    <property type="component" value="Unassembled WGS sequence"/>
</dbReference>
<proteinExistence type="predicted"/>
<dbReference type="InterPro" id="IPR050855">
    <property type="entry name" value="NDM-1-like"/>
</dbReference>
<dbReference type="Gene3D" id="3.60.15.10">
    <property type="entry name" value="Ribonuclease Z/Hydroxyacylglutathione hydrolase-like"/>
    <property type="match status" value="1"/>
</dbReference>
<dbReference type="RefSeq" id="WP_159757726.1">
    <property type="nucleotide sequence ID" value="NZ_WUQX01000003.1"/>
</dbReference>
<geneLocation type="plasmid" evidence="2">
    <name>unnamed</name>
</geneLocation>
<dbReference type="InterPro" id="IPR001279">
    <property type="entry name" value="Metallo-B-lactamas"/>
</dbReference>
<dbReference type="SMART" id="SM00849">
    <property type="entry name" value="Lactamase_B"/>
    <property type="match status" value="1"/>
</dbReference>